<dbReference type="EMBL" id="JBHTAX010000006">
    <property type="protein sequence ID" value="MFC7193124.1"/>
    <property type="molecule type" value="Genomic_DNA"/>
</dbReference>
<evidence type="ECO:0000313" key="1">
    <source>
        <dbReference type="EMBL" id="MFC7192847.1"/>
    </source>
</evidence>
<sequence length="97" mass="10590">MENSAESINKAFSVGLSAIIDRGPPLYTDFITVGEVIESTVFLRLSSQIDHFEHARRPIREYSLSLRPETSEAFASVGSSAPPPMPSTSPILLLVNE</sequence>
<evidence type="ECO:0000313" key="2">
    <source>
        <dbReference type="EMBL" id="MFC7193124.1"/>
    </source>
</evidence>
<reference evidence="2" key="3">
    <citation type="submission" date="2024-09" db="EMBL/GenBank/DDBJ databases">
        <authorList>
            <person name="Sun Q."/>
        </authorList>
    </citation>
    <scope>NUCLEOTIDE SEQUENCE</scope>
    <source>
        <strain evidence="2">NBRC 107106</strain>
    </source>
</reference>
<accession>A0ABD5YUZ6</accession>
<dbReference type="RefSeq" id="WP_264556820.1">
    <property type="nucleotide sequence ID" value="NZ_CP109982.1"/>
</dbReference>
<comment type="caution">
    <text evidence="2">The sequence shown here is derived from an EMBL/GenBank/DDBJ whole genome shotgun (WGS) entry which is preliminary data.</text>
</comment>
<dbReference type="GeneID" id="76202627"/>
<gene>
    <name evidence="1" type="ORF">ACFQL7_25580</name>
    <name evidence="2" type="ORF">ACFQL7_27325</name>
</gene>
<evidence type="ECO:0000313" key="3">
    <source>
        <dbReference type="Proteomes" id="UP001596417"/>
    </source>
</evidence>
<dbReference type="Proteomes" id="UP001596417">
    <property type="component" value="Unassembled WGS sequence"/>
</dbReference>
<keyword evidence="3" id="KW-1185">Reference proteome</keyword>
<organism evidence="2 3">
    <name type="scientific">Halocatena marina</name>
    <dbReference type="NCBI Taxonomy" id="2934937"/>
    <lineage>
        <taxon>Archaea</taxon>
        <taxon>Methanobacteriati</taxon>
        <taxon>Methanobacteriota</taxon>
        <taxon>Stenosarchaea group</taxon>
        <taxon>Halobacteria</taxon>
        <taxon>Halobacteriales</taxon>
        <taxon>Natronomonadaceae</taxon>
        <taxon>Halocatena</taxon>
    </lineage>
</organism>
<reference evidence="2" key="1">
    <citation type="journal article" date="2014" name="Int. J. Syst. Evol. Microbiol.">
        <title>Complete genome sequence of Corynebacterium casei LMG S-19264T (=DSM 44701T), isolated from a smear-ripened cheese.</title>
        <authorList>
            <consortium name="US DOE Joint Genome Institute (JGI-PGF)"/>
            <person name="Walter F."/>
            <person name="Albersmeier A."/>
            <person name="Kalinowski J."/>
            <person name="Ruckert C."/>
        </authorList>
    </citation>
    <scope>NUCLEOTIDE SEQUENCE [LARGE SCALE GENOMIC DNA]</scope>
    <source>
        <strain evidence="2">NBRC 107106</strain>
    </source>
</reference>
<dbReference type="EMBL" id="JBHTAX010000006">
    <property type="protein sequence ID" value="MFC7192847.1"/>
    <property type="molecule type" value="Genomic_DNA"/>
</dbReference>
<reference evidence="3" key="2">
    <citation type="journal article" date="2019" name="Int. J. Syst. Evol. Microbiol.">
        <title>The Global Catalogue of Microorganisms (GCM) 10K type strain sequencing project: providing services to taxonomists for standard genome sequencing and annotation.</title>
        <authorList>
            <consortium name="The Broad Institute Genomics Platform"/>
            <consortium name="The Broad Institute Genome Sequencing Center for Infectious Disease"/>
            <person name="Wu L."/>
            <person name="Ma J."/>
        </authorList>
    </citation>
    <scope>NUCLEOTIDE SEQUENCE [LARGE SCALE GENOMIC DNA]</scope>
    <source>
        <strain evidence="3">RDMS1</strain>
    </source>
</reference>
<dbReference type="AlphaFoldDB" id="A0ABD5YUZ6"/>
<proteinExistence type="predicted"/>
<name>A0ABD5YUZ6_9EURY</name>
<protein>
    <submittedName>
        <fullName evidence="2">Uncharacterized protein</fullName>
    </submittedName>
</protein>